<organism evidence="1 2">
    <name type="scientific">Lachnellula willkommii</name>
    <dbReference type="NCBI Taxonomy" id="215461"/>
    <lineage>
        <taxon>Eukaryota</taxon>
        <taxon>Fungi</taxon>
        <taxon>Dikarya</taxon>
        <taxon>Ascomycota</taxon>
        <taxon>Pezizomycotina</taxon>
        <taxon>Leotiomycetes</taxon>
        <taxon>Helotiales</taxon>
        <taxon>Lachnaceae</taxon>
        <taxon>Lachnellula</taxon>
    </lineage>
</organism>
<evidence type="ECO:0000313" key="2">
    <source>
        <dbReference type="Proteomes" id="UP000315522"/>
    </source>
</evidence>
<dbReference type="PANTHER" id="PTHR36922:SF1">
    <property type="entry name" value="DUF1993 DOMAIN-CONTAINING PROTEIN"/>
    <property type="match status" value="1"/>
</dbReference>
<name>A0A559MHQ6_9HELO</name>
<gene>
    <name evidence="1" type="ORF">LAWI1_G002218</name>
</gene>
<keyword evidence="2" id="KW-1185">Reference proteome</keyword>
<dbReference type="Pfam" id="PF09351">
    <property type="entry name" value="DUF1993"/>
    <property type="match status" value="1"/>
</dbReference>
<dbReference type="Proteomes" id="UP000315522">
    <property type="component" value="Unassembled WGS sequence"/>
</dbReference>
<dbReference type="InterPro" id="IPR034660">
    <property type="entry name" value="DinB/YfiT-like"/>
</dbReference>
<dbReference type="SUPFAM" id="SSF109854">
    <property type="entry name" value="DinB/YfiT-like putative metalloenzymes"/>
    <property type="match status" value="1"/>
</dbReference>
<sequence>MSYTFYDGTIAVVQSVINSLSHILHLAEQRPNASTLLAARLHDDMYPLADQVRIATQFSENLVARLTGREPVAFQGNPATFAECYERIETVRKRLGGADKNVVNQHGDIVGATQIGPEKTVGMSGAAYARSVALPNIYFHLATAYGILRKEGVPLGKRDYYVGFFPQQLAGSQ</sequence>
<reference evidence="1 2" key="1">
    <citation type="submission" date="2018-05" db="EMBL/GenBank/DDBJ databases">
        <title>Genome sequencing and assembly of the regulated plant pathogen Lachnellula willkommii and related sister species for the development of diagnostic species identification markers.</title>
        <authorList>
            <person name="Giroux E."/>
            <person name="Bilodeau G."/>
        </authorList>
    </citation>
    <scope>NUCLEOTIDE SEQUENCE [LARGE SCALE GENOMIC DNA]</scope>
    <source>
        <strain evidence="1 2">CBS 172.35</strain>
    </source>
</reference>
<evidence type="ECO:0000313" key="1">
    <source>
        <dbReference type="EMBL" id="TVY92499.1"/>
    </source>
</evidence>
<evidence type="ECO:0008006" key="3">
    <source>
        <dbReference type="Google" id="ProtNLM"/>
    </source>
</evidence>
<proteinExistence type="predicted"/>
<comment type="caution">
    <text evidence="1">The sequence shown here is derived from an EMBL/GenBank/DDBJ whole genome shotgun (WGS) entry which is preliminary data.</text>
</comment>
<dbReference type="EMBL" id="QGML01000305">
    <property type="protein sequence ID" value="TVY92499.1"/>
    <property type="molecule type" value="Genomic_DNA"/>
</dbReference>
<dbReference type="Gene3D" id="1.20.120.450">
    <property type="entry name" value="dinb family like domain"/>
    <property type="match status" value="1"/>
</dbReference>
<dbReference type="PANTHER" id="PTHR36922">
    <property type="entry name" value="BLL2446 PROTEIN"/>
    <property type="match status" value="1"/>
</dbReference>
<accession>A0A559MHQ6</accession>
<protein>
    <recommendedName>
        <fullName evidence="3">DUF1993 domain-containing protein</fullName>
    </recommendedName>
</protein>
<dbReference type="AlphaFoldDB" id="A0A559MHQ6"/>
<dbReference type="InterPro" id="IPR018531">
    <property type="entry name" value="DUF1993"/>
</dbReference>